<reference evidence="2 3" key="1">
    <citation type="submission" date="2016-10" db="EMBL/GenBank/DDBJ databases">
        <authorList>
            <person name="de Groot N.N."/>
        </authorList>
    </citation>
    <scope>NUCLEOTIDE SEQUENCE [LARGE SCALE GENOMIC DNA]</scope>
    <source>
        <strain evidence="2 3">CGMCC 1.7727</strain>
    </source>
</reference>
<name>A0A1H9VT48_9BACI</name>
<dbReference type="STRING" id="531814.SAMN04487944_12717"/>
<organism evidence="2 3">
    <name type="scientific">Gracilibacillus ureilyticus</name>
    <dbReference type="NCBI Taxonomy" id="531814"/>
    <lineage>
        <taxon>Bacteria</taxon>
        <taxon>Bacillati</taxon>
        <taxon>Bacillota</taxon>
        <taxon>Bacilli</taxon>
        <taxon>Bacillales</taxon>
        <taxon>Bacillaceae</taxon>
        <taxon>Gracilibacillus</taxon>
    </lineage>
</organism>
<accession>A0A1H9VT48</accession>
<proteinExistence type="predicted"/>
<feature type="domain" description="Saccharopine dehydrogenase NADP binding" evidence="1">
    <location>
        <begin position="5"/>
        <end position="102"/>
    </location>
</feature>
<dbReference type="PANTHER" id="PTHR43796:SF2">
    <property type="entry name" value="CARBOXYNORSPERMIDINE SYNTHASE"/>
    <property type="match status" value="1"/>
</dbReference>
<dbReference type="RefSeq" id="WP_089744109.1">
    <property type="nucleotide sequence ID" value="NZ_FOGL01000027.1"/>
</dbReference>
<sequence length="361" mass="40542">MKKSVLIVGGYGVVGRQIAEILRNQQDDLEIFIGGRNPGKAEGLFEEDSSIHAVKIDNLSKDPLKEVRRDLTLIINAVNDPEHYLLRSAVEKHIPIIDITSWTEHMKDSIHMLDKMKLHSPVILSSGWMGGVAALFSRFTTASFKDVHLVNINILLSIADKAGPNSIEYMDRLSVPFEITENRMQRQVYPLTDSAHVKFPNNFRTKCYRIDTPDHYTLPKTLNADSVNVRIAFNHKFSTYSLRFLVATGIWKLISGKSFKSLRKSMLYNPGDGDAHQIVIEAKGLDHDNIKKESTLTISDPLGQTHLTALGAVIQAEKVLQEKTKPLSAKIYFPEELEEGSIDSPFINQFFTENGVNITVV</sequence>
<dbReference type="InterPro" id="IPR036291">
    <property type="entry name" value="NAD(P)-bd_dom_sf"/>
</dbReference>
<dbReference type="Pfam" id="PF03435">
    <property type="entry name" value="Sacchrp_dh_NADP"/>
    <property type="match status" value="1"/>
</dbReference>
<dbReference type="Proteomes" id="UP000199687">
    <property type="component" value="Unassembled WGS sequence"/>
</dbReference>
<dbReference type="AlphaFoldDB" id="A0A1H9VT48"/>
<dbReference type="InterPro" id="IPR005097">
    <property type="entry name" value="Sacchrp_dh_NADP-bd"/>
</dbReference>
<evidence type="ECO:0000259" key="1">
    <source>
        <dbReference type="Pfam" id="PF03435"/>
    </source>
</evidence>
<evidence type="ECO:0000313" key="3">
    <source>
        <dbReference type="Proteomes" id="UP000199687"/>
    </source>
</evidence>
<protein>
    <submittedName>
        <fullName evidence="2">Saccharopine dehydrogenase NADP binding domain-containing protein</fullName>
    </submittedName>
</protein>
<dbReference type="OrthoDB" id="1910498at2"/>
<gene>
    <name evidence="2" type="ORF">SAMN04487944_12717</name>
</gene>
<dbReference type="SUPFAM" id="SSF51735">
    <property type="entry name" value="NAD(P)-binding Rossmann-fold domains"/>
    <property type="match status" value="1"/>
</dbReference>
<dbReference type="PANTHER" id="PTHR43796">
    <property type="entry name" value="CARBOXYNORSPERMIDINE SYNTHASE"/>
    <property type="match status" value="1"/>
</dbReference>
<dbReference type="EMBL" id="FOGL01000027">
    <property type="protein sequence ID" value="SES24711.1"/>
    <property type="molecule type" value="Genomic_DNA"/>
</dbReference>
<dbReference type="Gene3D" id="3.40.50.720">
    <property type="entry name" value="NAD(P)-binding Rossmann-like Domain"/>
    <property type="match status" value="1"/>
</dbReference>
<keyword evidence="3" id="KW-1185">Reference proteome</keyword>
<evidence type="ECO:0000313" key="2">
    <source>
        <dbReference type="EMBL" id="SES24711.1"/>
    </source>
</evidence>